<dbReference type="AlphaFoldDB" id="A0A1J7J4A0"/>
<proteinExistence type="predicted"/>
<feature type="transmembrane region" description="Helical" evidence="1">
    <location>
        <begin position="70"/>
        <end position="89"/>
    </location>
</feature>
<dbReference type="OrthoDB" id="1045822at2759"/>
<keyword evidence="1" id="KW-0472">Membrane</keyword>
<dbReference type="Proteomes" id="UP000182658">
    <property type="component" value="Unassembled WGS sequence"/>
</dbReference>
<dbReference type="PANTHER" id="PTHR15907">
    <property type="entry name" value="DUF614 FAMILY PROTEIN-RELATED"/>
    <property type="match status" value="1"/>
</dbReference>
<accession>A0A1J7J4A0</accession>
<name>A0A1J7J4A0_9PEZI</name>
<dbReference type="EMBL" id="KV875099">
    <property type="protein sequence ID" value="OIW28105.1"/>
    <property type="molecule type" value="Genomic_DNA"/>
</dbReference>
<sequence length="150" mass="16773">MAYQQQPQMQPQYAPDQNVHSQEWQNGLMSCGPCDLCLLGTCLPCVLVGKTSERMRDPSMRTYETFNSDCLLMCGISYFTGCGWIYALVKRGDIREQYGIKGNGTSDCCTTFWCTCCALIQQEKEVKARTAAGPITQGYHAPKEGMQMPQ</sequence>
<dbReference type="Pfam" id="PF04749">
    <property type="entry name" value="PLAC8"/>
    <property type="match status" value="1"/>
</dbReference>
<evidence type="ECO:0000256" key="1">
    <source>
        <dbReference type="SAM" id="Phobius"/>
    </source>
</evidence>
<dbReference type="InterPro" id="IPR006461">
    <property type="entry name" value="PLAC_motif_containing"/>
</dbReference>
<protein>
    <submittedName>
        <fullName evidence="2">PLAC8-domain-containing protein</fullName>
    </submittedName>
</protein>
<reference evidence="2 3" key="1">
    <citation type="submission" date="2016-10" db="EMBL/GenBank/DDBJ databases">
        <title>Draft genome sequence of Coniochaeta ligniaria NRRL30616, a lignocellulolytic fungus for bioabatement of inhibitors in plant biomass hydrolysates.</title>
        <authorList>
            <consortium name="DOE Joint Genome Institute"/>
            <person name="Jimenez D.J."/>
            <person name="Hector R.E."/>
            <person name="Riley R."/>
            <person name="Sun H."/>
            <person name="Grigoriev I.V."/>
            <person name="Van Elsas J.D."/>
            <person name="Nichols N.N."/>
        </authorList>
    </citation>
    <scope>NUCLEOTIDE SEQUENCE [LARGE SCALE GENOMIC DNA]</scope>
    <source>
        <strain evidence="2 3">NRRL 30616</strain>
    </source>
</reference>
<evidence type="ECO:0000313" key="2">
    <source>
        <dbReference type="EMBL" id="OIW28105.1"/>
    </source>
</evidence>
<organism evidence="2 3">
    <name type="scientific">Coniochaeta ligniaria NRRL 30616</name>
    <dbReference type="NCBI Taxonomy" id="1408157"/>
    <lineage>
        <taxon>Eukaryota</taxon>
        <taxon>Fungi</taxon>
        <taxon>Dikarya</taxon>
        <taxon>Ascomycota</taxon>
        <taxon>Pezizomycotina</taxon>
        <taxon>Sordariomycetes</taxon>
        <taxon>Sordariomycetidae</taxon>
        <taxon>Coniochaetales</taxon>
        <taxon>Coniochaetaceae</taxon>
        <taxon>Coniochaeta</taxon>
    </lineage>
</organism>
<gene>
    <name evidence="2" type="ORF">CONLIGDRAFT_671762</name>
</gene>
<evidence type="ECO:0000313" key="3">
    <source>
        <dbReference type="Proteomes" id="UP000182658"/>
    </source>
</evidence>
<keyword evidence="1" id="KW-1133">Transmembrane helix</keyword>
<dbReference type="STRING" id="1408157.A0A1J7J4A0"/>
<dbReference type="InParanoid" id="A0A1J7J4A0"/>
<dbReference type="NCBIfam" id="TIGR01571">
    <property type="entry name" value="A_thal_Cys_rich"/>
    <property type="match status" value="1"/>
</dbReference>
<keyword evidence="1" id="KW-0812">Transmembrane</keyword>
<keyword evidence="3" id="KW-1185">Reference proteome</keyword>